<dbReference type="SUPFAM" id="SSF53448">
    <property type="entry name" value="Nucleotide-diphospho-sugar transferases"/>
    <property type="match status" value="1"/>
</dbReference>
<dbReference type="CDD" id="cd06433">
    <property type="entry name" value="GT_2_WfgS_like"/>
    <property type="match status" value="1"/>
</dbReference>
<dbReference type="Proteomes" id="UP000324853">
    <property type="component" value="Unassembled WGS sequence"/>
</dbReference>
<dbReference type="Pfam" id="PF00535">
    <property type="entry name" value="Glycos_transf_2"/>
    <property type="match status" value="1"/>
</dbReference>
<name>A0A5S4WWI2_9BRAD</name>
<evidence type="ECO:0000259" key="1">
    <source>
        <dbReference type="Pfam" id="PF00535"/>
    </source>
</evidence>
<evidence type="ECO:0000313" key="2">
    <source>
        <dbReference type="EMBL" id="TYL85918.1"/>
    </source>
</evidence>
<dbReference type="EMBL" id="VSSR01000016">
    <property type="protein sequence ID" value="TYL85918.1"/>
    <property type="molecule type" value="Genomic_DNA"/>
</dbReference>
<organism evidence="2 3">
    <name type="scientific">Bradyrhizobium cytisi</name>
    <dbReference type="NCBI Taxonomy" id="515489"/>
    <lineage>
        <taxon>Bacteria</taxon>
        <taxon>Pseudomonadati</taxon>
        <taxon>Pseudomonadota</taxon>
        <taxon>Alphaproteobacteria</taxon>
        <taxon>Hyphomicrobiales</taxon>
        <taxon>Nitrobacteraceae</taxon>
        <taxon>Bradyrhizobium</taxon>
    </lineage>
</organism>
<protein>
    <submittedName>
        <fullName evidence="2">Glycosyltransferase</fullName>
    </submittedName>
</protein>
<dbReference type="InterPro" id="IPR001173">
    <property type="entry name" value="Glyco_trans_2-like"/>
</dbReference>
<keyword evidence="3" id="KW-1185">Reference proteome</keyword>
<keyword evidence="2" id="KW-0808">Transferase</keyword>
<dbReference type="GO" id="GO:0016740">
    <property type="term" value="F:transferase activity"/>
    <property type="evidence" value="ECO:0007669"/>
    <property type="project" value="UniProtKB-KW"/>
</dbReference>
<dbReference type="PANTHER" id="PTHR43685">
    <property type="entry name" value="GLYCOSYLTRANSFERASE"/>
    <property type="match status" value="1"/>
</dbReference>
<proteinExistence type="predicted"/>
<reference evidence="2 3" key="1">
    <citation type="submission" date="2019-08" db="EMBL/GenBank/DDBJ databases">
        <title>Bradyrhizobium hipponensis sp. nov., a rhizobium isolated from a Lupinus angustifolius root nodule in Tunisia.</title>
        <authorList>
            <person name="Off K."/>
            <person name="Rejili M."/>
            <person name="Mars M."/>
            <person name="Brachmann A."/>
            <person name="Marin M."/>
        </authorList>
    </citation>
    <scope>NUCLEOTIDE SEQUENCE [LARGE SCALE GENOMIC DNA]</scope>
    <source>
        <strain evidence="2 3">CTAW11</strain>
    </source>
</reference>
<dbReference type="InterPro" id="IPR050834">
    <property type="entry name" value="Glycosyltransf_2"/>
</dbReference>
<evidence type="ECO:0000313" key="3">
    <source>
        <dbReference type="Proteomes" id="UP000324853"/>
    </source>
</evidence>
<dbReference type="OrthoDB" id="5291101at2"/>
<accession>A0A5S4WWI2</accession>
<dbReference type="AlphaFoldDB" id="A0A5S4WWI2"/>
<dbReference type="Gene3D" id="3.90.550.10">
    <property type="entry name" value="Spore Coat Polysaccharide Biosynthesis Protein SpsA, Chain A"/>
    <property type="match status" value="1"/>
</dbReference>
<comment type="caution">
    <text evidence="2">The sequence shown here is derived from an EMBL/GenBank/DDBJ whole genome shotgun (WGS) entry which is preliminary data.</text>
</comment>
<sequence length="266" mass="29703">MTVTHENNLDEAQGKRSPLVTVVVPSFNQGRYLEEALRSIAIQKIPTEIIVMDGGSTDVSLAVLKRWSEQLAYWRSGPDGGQASAINEGIQRGTAPYVCWLNSDDKLQSGCLRVLIKALENNPAAPAAYGDALNENARGITTPVWVQPFSERGLRLRCIISQPGTLIRRAAWEALGGLDPTLHFALDYDLWWRLYRSFGPLVHIPQVLAVNRVHADTKTRNNRAAHYAEAMSVVRRHHGSLPLKWWLAQPYAVWWKALLATFGSDK</sequence>
<gene>
    <name evidence="2" type="ORF">FXB38_10370</name>
</gene>
<dbReference type="RefSeq" id="WP_148750750.1">
    <property type="nucleotide sequence ID" value="NZ_VSSR01000016.1"/>
</dbReference>
<dbReference type="InterPro" id="IPR029044">
    <property type="entry name" value="Nucleotide-diphossugar_trans"/>
</dbReference>
<feature type="domain" description="Glycosyltransferase 2-like" evidence="1">
    <location>
        <begin position="21"/>
        <end position="125"/>
    </location>
</feature>
<dbReference type="PANTHER" id="PTHR43685:SF11">
    <property type="entry name" value="GLYCOSYLTRANSFERASE TAGX-RELATED"/>
    <property type="match status" value="1"/>
</dbReference>